<evidence type="ECO:0000256" key="8">
    <source>
        <dbReference type="ARBA" id="ARBA00023065"/>
    </source>
</evidence>
<keyword evidence="6" id="KW-0630">Potassium</keyword>
<reference evidence="16" key="3">
    <citation type="submission" date="2016-03" db="UniProtKB">
        <authorList>
            <consortium name="EnsemblProtists"/>
        </authorList>
    </citation>
    <scope>IDENTIFICATION</scope>
</reference>
<sequence length="1028" mass="116189">MVNFVKRRIRRLLHVATNLRSRLHYYINATRFGVAMDVMNILLSLASVVLYVTTTYYDHPMDVRETSIKFVQTSQNIQDVFLYFFLTEFVLRFYAAENRWTHLRQALTIIDILTVFPPLLILLASNVIQTYDEITQKKGITTEINVASQLGFLRVVCLLRILRVLILLSQENDSDAENPVDGSSGVFFHMIKVLLTFGSVMFCFAGLFMTVEQNYRPDFRIWFHDALYFTVVTVSSVGYGDFSPKSIPGKMLVMTMICFALAFVGDQLNEIMRLLSVDSVYHVVVCGSFSYTTLSDFLDEMFHSDHGEMAKVRELEFAALYVKYLQGSAFEDHDLSRADARGAKCFFILTNKDTDDPKAADQVLCTDEIKLNLLGKSCICPGFSTMISNLIRSSNAEPKDNMETWMQEYVQSCGKEIYRAKLSPFFEGKTFAELANMVFLHLGCTVFAVEIADSKGVSRVVLFPARWEIPSGSTWVFLIGDDIEDAVRLSTFRLVDGCLEPFEHMKEREAIDNHREVQVADGDLCELASVTNARMMRKYQFLDTPVEFGSSPGRASDPWAWKHSEENRQNHVLLCGNINSIQEFVKTLRSKHVASQAIVILFPEIPSPVWWQHLAHFPDVFFVQGTPLDQRDLVRAGVLGLDKAIILSGATSDVRTNGKHAKNSEEEALSRLMDADSIFTYRSILSIHPNANIICQIRNSDNIMFLMQEDRTDSESEITLCPPFAAGHVFLNSVIDRLMSQCMYNEHLLPILRELVISGGVDQSSFLENDVTPSVLYSLIVPSSFEGKTYKELFQYLVSKRSSLPLGLYRKNPTDDVSPRPYVITNPDASLIVNSDDRMFTLLSPENAFNPPLGMLSITSIEAVLPPRLPAGTEGGGGEGEDGLAAGEEERWGCFITIQSQGESQTSHLCRNLTSPHWNFRSDFFVLDKEGSIDLSVHDSKDEKGRSMRFVGVTTISIQDIIQEFLAEHAKSGQGIEDRMIDRWFKLEESKAALSRQGRKRIMLDKARLRLQLRWFPRVAASVEVDLP</sequence>
<evidence type="ECO:0000256" key="3">
    <source>
        <dbReference type="ARBA" id="ARBA00022538"/>
    </source>
</evidence>
<dbReference type="InterPro" id="IPR035892">
    <property type="entry name" value="C2_domain_sf"/>
</dbReference>
<organism evidence="15">
    <name type="scientific">Guillardia theta (strain CCMP2712)</name>
    <name type="common">Cryptophyte</name>
    <dbReference type="NCBI Taxonomy" id="905079"/>
    <lineage>
        <taxon>Eukaryota</taxon>
        <taxon>Cryptophyceae</taxon>
        <taxon>Pyrenomonadales</taxon>
        <taxon>Geminigeraceae</taxon>
        <taxon>Guillardia</taxon>
    </lineage>
</organism>
<dbReference type="GO" id="GO:0016020">
    <property type="term" value="C:membrane"/>
    <property type="evidence" value="ECO:0007669"/>
    <property type="project" value="UniProtKB-SubCell"/>
</dbReference>
<dbReference type="Gene3D" id="1.20.120.350">
    <property type="entry name" value="Voltage-gated potassium channels. Chain C"/>
    <property type="match status" value="1"/>
</dbReference>
<keyword evidence="10" id="KW-0407">Ion channel</keyword>
<proteinExistence type="predicted"/>
<dbReference type="eggNOG" id="KOG1420">
    <property type="taxonomic scope" value="Eukaryota"/>
</dbReference>
<dbReference type="GO" id="GO:0005267">
    <property type="term" value="F:potassium channel activity"/>
    <property type="evidence" value="ECO:0007669"/>
    <property type="project" value="UniProtKB-KW"/>
</dbReference>
<keyword evidence="8" id="KW-0406">Ion transport</keyword>
<dbReference type="PRINTS" id="PR00169">
    <property type="entry name" value="KCHANNEL"/>
</dbReference>
<dbReference type="KEGG" id="gtt:GUITHDRAFT_119893"/>
<feature type="domain" description="Calcium-activated potassium channel BK alpha subunit" evidence="13">
    <location>
        <begin position="361"/>
        <end position="449"/>
    </location>
</feature>
<dbReference type="OrthoDB" id="10035564at2759"/>
<feature type="domain" description="Ion transport" evidence="12">
    <location>
        <begin position="41"/>
        <end position="261"/>
    </location>
</feature>
<protein>
    <recommendedName>
        <fullName evidence="18">C2 domain-containing protein</fullName>
    </recommendedName>
</protein>
<evidence type="ECO:0000256" key="7">
    <source>
        <dbReference type="ARBA" id="ARBA00022989"/>
    </source>
</evidence>
<evidence type="ECO:0000256" key="9">
    <source>
        <dbReference type="ARBA" id="ARBA00023136"/>
    </source>
</evidence>
<feature type="domain" description="RCK N-terminal" evidence="14">
    <location>
        <begin position="568"/>
        <end position="695"/>
    </location>
</feature>
<dbReference type="AlphaFoldDB" id="L1IDK6"/>
<feature type="transmembrane region" description="Helical" evidence="11">
    <location>
        <begin position="151"/>
        <end position="169"/>
    </location>
</feature>
<dbReference type="PaxDb" id="55529-EKX33910"/>
<evidence type="ECO:0000256" key="6">
    <source>
        <dbReference type="ARBA" id="ARBA00022958"/>
    </source>
</evidence>
<keyword evidence="4 11" id="KW-0812">Transmembrane</keyword>
<dbReference type="SUPFAM" id="SSF49562">
    <property type="entry name" value="C2 domain (Calcium/lipid-binding domain, CaLB)"/>
    <property type="match status" value="1"/>
</dbReference>
<dbReference type="Pfam" id="PF03493">
    <property type="entry name" value="BK_channel_a"/>
    <property type="match status" value="1"/>
</dbReference>
<evidence type="ECO:0000259" key="14">
    <source>
        <dbReference type="Pfam" id="PF22614"/>
    </source>
</evidence>
<dbReference type="InterPro" id="IPR003148">
    <property type="entry name" value="RCK_N"/>
</dbReference>
<evidence type="ECO:0000259" key="13">
    <source>
        <dbReference type="Pfam" id="PF03493"/>
    </source>
</evidence>
<reference evidence="15 17" key="1">
    <citation type="journal article" date="2012" name="Nature">
        <title>Algal genomes reveal evolutionary mosaicism and the fate of nucleomorphs.</title>
        <authorList>
            <consortium name="DOE Joint Genome Institute"/>
            <person name="Curtis B.A."/>
            <person name="Tanifuji G."/>
            <person name="Burki F."/>
            <person name="Gruber A."/>
            <person name="Irimia M."/>
            <person name="Maruyama S."/>
            <person name="Arias M.C."/>
            <person name="Ball S.G."/>
            <person name="Gile G.H."/>
            <person name="Hirakawa Y."/>
            <person name="Hopkins J.F."/>
            <person name="Kuo A."/>
            <person name="Rensing S.A."/>
            <person name="Schmutz J."/>
            <person name="Symeonidi A."/>
            <person name="Elias M."/>
            <person name="Eveleigh R.J."/>
            <person name="Herman E.K."/>
            <person name="Klute M.J."/>
            <person name="Nakayama T."/>
            <person name="Obornik M."/>
            <person name="Reyes-Prieto A."/>
            <person name="Armbrust E.V."/>
            <person name="Aves S.J."/>
            <person name="Beiko R.G."/>
            <person name="Coutinho P."/>
            <person name="Dacks J.B."/>
            <person name="Durnford D.G."/>
            <person name="Fast N.M."/>
            <person name="Green B.R."/>
            <person name="Grisdale C.J."/>
            <person name="Hempel F."/>
            <person name="Henrissat B."/>
            <person name="Hoppner M.P."/>
            <person name="Ishida K."/>
            <person name="Kim E."/>
            <person name="Koreny L."/>
            <person name="Kroth P.G."/>
            <person name="Liu Y."/>
            <person name="Malik S.B."/>
            <person name="Maier U.G."/>
            <person name="McRose D."/>
            <person name="Mock T."/>
            <person name="Neilson J.A."/>
            <person name="Onodera N.T."/>
            <person name="Poole A.M."/>
            <person name="Pritham E.J."/>
            <person name="Richards T.A."/>
            <person name="Rocap G."/>
            <person name="Roy S.W."/>
            <person name="Sarai C."/>
            <person name="Schaack S."/>
            <person name="Shirato S."/>
            <person name="Slamovits C.H."/>
            <person name="Spencer D.F."/>
            <person name="Suzuki S."/>
            <person name="Worden A.Z."/>
            <person name="Zauner S."/>
            <person name="Barry K."/>
            <person name="Bell C."/>
            <person name="Bharti A.K."/>
            <person name="Crow J.A."/>
            <person name="Grimwood J."/>
            <person name="Kramer R."/>
            <person name="Lindquist E."/>
            <person name="Lucas S."/>
            <person name="Salamov A."/>
            <person name="McFadden G.I."/>
            <person name="Lane C.E."/>
            <person name="Keeling P.J."/>
            <person name="Gray M.W."/>
            <person name="Grigoriev I.V."/>
            <person name="Archibald J.M."/>
        </authorList>
    </citation>
    <scope>NUCLEOTIDE SEQUENCE</scope>
    <source>
        <strain evidence="15 17">CCMP2712</strain>
    </source>
</reference>
<dbReference type="Gene3D" id="1.10.287.70">
    <property type="match status" value="1"/>
</dbReference>
<evidence type="ECO:0000256" key="4">
    <source>
        <dbReference type="ARBA" id="ARBA00022692"/>
    </source>
</evidence>
<name>L1IDK6_GUITC</name>
<feature type="transmembrane region" description="Helical" evidence="11">
    <location>
        <begin position="190"/>
        <end position="209"/>
    </location>
</feature>
<keyword evidence="5" id="KW-0631">Potassium channel</keyword>
<evidence type="ECO:0000256" key="1">
    <source>
        <dbReference type="ARBA" id="ARBA00004141"/>
    </source>
</evidence>
<dbReference type="Pfam" id="PF00520">
    <property type="entry name" value="Ion_trans"/>
    <property type="match status" value="1"/>
</dbReference>
<dbReference type="OMA" id="NFHEMIY"/>
<dbReference type="PANTHER" id="PTHR10027:SF10">
    <property type="entry name" value="SLOWPOKE 2, ISOFORM D"/>
    <property type="match status" value="1"/>
</dbReference>
<gene>
    <name evidence="15" type="ORF">GUITHDRAFT_119893</name>
</gene>
<reference evidence="17" key="2">
    <citation type="submission" date="2012-11" db="EMBL/GenBank/DDBJ databases">
        <authorList>
            <person name="Kuo A."/>
            <person name="Curtis B.A."/>
            <person name="Tanifuji G."/>
            <person name="Burki F."/>
            <person name="Gruber A."/>
            <person name="Irimia M."/>
            <person name="Maruyama S."/>
            <person name="Arias M.C."/>
            <person name="Ball S.G."/>
            <person name="Gile G.H."/>
            <person name="Hirakawa Y."/>
            <person name="Hopkins J.F."/>
            <person name="Rensing S.A."/>
            <person name="Schmutz J."/>
            <person name="Symeonidi A."/>
            <person name="Elias M."/>
            <person name="Eveleigh R.J."/>
            <person name="Herman E.K."/>
            <person name="Klute M.J."/>
            <person name="Nakayama T."/>
            <person name="Obornik M."/>
            <person name="Reyes-Prieto A."/>
            <person name="Armbrust E.V."/>
            <person name="Aves S.J."/>
            <person name="Beiko R.G."/>
            <person name="Coutinho P."/>
            <person name="Dacks J.B."/>
            <person name="Durnford D.G."/>
            <person name="Fast N.M."/>
            <person name="Green B.R."/>
            <person name="Grisdale C."/>
            <person name="Hempe F."/>
            <person name="Henrissat B."/>
            <person name="Hoppner M.P."/>
            <person name="Ishida K.-I."/>
            <person name="Kim E."/>
            <person name="Koreny L."/>
            <person name="Kroth P.G."/>
            <person name="Liu Y."/>
            <person name="Malik S.-B."/>
            <person name="Maier U.G."/>
            <person name="McRose D."/>
            <person name="Mock T."/>
            <person name="Neilson J.A."/>
            <person name="Onodera N.T."/>
            <person name="Poole A.M."/>
            <person name="Pritham E.J."/>
            <person name="Richards T.A."/>
            <person name="Rocap G."/>
            <person name="Roy S.W."/>
            <person name="Sarai C."/>
            <person name="Schaack S."/>
            <person name="Shirato S."/>
            <person name="Slamovits C.H."/>
            <person name="Spencer D.F."/>
            <person name="Suzuki S."/>
            <person name="Worden A.Z."/>
            <person name="Zauner S."/>
            <person name="Barry K."/>
            <person name="Bell C."/>
            <person name="Bharti A.K."/>
            <person name="Crow J.A."/>
            <person name="Grimwood J."/>
            <person name="Kramer R."/>
            <person name="Lindquist E."/>
            <person name="Lucas S."/>
            <person name="Salamov A."/>
            <person name="McFadden G.I."/>
            <person name="Lane C.E."/>
            <person name="Keeling P.J."/>
            <person name="Gray M.W."/>
            <person name="Grigoriev I.V."/>
            <person name="Archibald J.M."/>
        </authorList>
    </citation>
    <scope>NUCLEOTIDE SEQUENCE</scope>
    <source>
        <strain evidence="17">CCMP2712</strain>
    </source>
</reference>
<accession>L1IDK6</accession>
<feature type="transmembrane region" description="Helical" evidence="11">
    <location>
        <begin position="38"/>
        <end position="57"/>
    </location>
</feature>
<keyword evidence="9 11" id="KW-0472">Membrane</keyword>
<dbReference type="EMBL" id="JH993125">
    <property type="protein sequence ID" value="EKX33910.1"/>
    <property type="molecule type" value="Genomic_DNA"/>
</dbReference>
<evidence type="ECO:0000256" key="10">
    <source>
        <dbReference type="ARBA" id="ARBA00023303"/>
    </source>
</evidence>
<dbReference type="InterPro" id="IPR005821">
    <property type="entry name" value="Ion_trans_dom"/>
</dbReference>
<dbReference type="InterPro" id="IPR047871">
    <property type="entry name" value="K_chnl_Slo-like"/>
</dbReference>
<dbReference type="Gene3D" id="2.60.40.150">
    <property type="entry name" value="C2 domain"/>
    <property type="match status" value="1"/>
</dbReference>
<evidence type="ECO:0000313" key="15">
    <source>
        <dbReference type="EMBL" id="EKX33910.1"/>
    </source>
</evidence>
<dbReference type="GeneID" id="17290658"/>
<dbReference type="Proteomes" id="UP000011087">
    <property type="component" value="Unassembled WGS sequence"/>
</dbReference>
<evidence type="ECO:0000256" key="11">
    <source>
        <dbReference type="SAM" id="Phobius"/>
    </source>
</evidence>
<feature type="transmembrane region" description="Helical" evidence="11">
    <location>
        <begin position="107"/>
        <end position="131"/>
    </location>
</feature>
<dbReference type="HOGENOM" id="CLU_008855_0_0_1"/>
<dbReference type="InterPro" id="IPR027359">
    <property type="entry name" value="Volt_channel_dom_sf"/>
</dbReference>
<dbReference type="Pfam" id="PF22614">
    <property type="entry name" value="Slo-like_RCK"/>
    <property type="match status" value="1"/>
</dbReference>
<keyword evidence="2" id="KW-0813">Transport</keyword>
<dbReference type="Gene3D" id="3.40.50.720">
    <property type="entry name" value="NAD(P)-binding Rossmann-like Domain"/>
    <property type="match status" value="1"/>
</dbReference>
<evidence type="ECO:0008006" key="18">
    <source>
        <dbReference type="Google" id="ProtNLM"/>
    </source>
</evidence>
<dbReference type="EnsemblProtists" id="EKX33910">
    <property type="protein sequence ID" value="EKX33910"/>
    <property type="gene ID" value="GUITHDRAFT_119893"/>
</dbReference>
<evidence type="ECO:0000259" key="12">
    <source>
        <dbReference type="Pfam" id="PF00520"/>
    </source>
</evidence>
<evidence type="ECO:0000313" key="17">
    <source>
        <dbReference type="Proteomes" id="UP000011087"/>
    </source>
</evidence>
<keyword evidence="7 11" id="KW-1133">Transmembrane helix</keyword>
<dbReference type="RefSeq" id="XP_005820890.1">
    <property type="nucleotide sequence ID" value="XM_005820833.1"/>
</dbReference>
<feature type="transmembrane region" description="Helical" evidence="11">
    <location>
        <begin position="221"/>
        <end position="239"/>
    </location>
</feature>
<keyword evidence="17" id="KW-1185">Reference proteome</keyword>
<dbReference type="SUPFAM" id="SSF81324">
    <property type="entry name" value="Voltage-gated potassium channels"/>
    <property type="match status" value="1"/>
</dbReference>
<comment type="subcellular location">
    <subcellularLocation>
        <location evidence="1">Membrane</location>
        <topology evidence="1">Multi-pass membrane protein</topology>
    </subcellularLocation>
</comment>
<keyword evidence="3" id="KW-0633">Potassium transport</keyword>
<evidence type="ECO:0000256" key="2">
    <source>
        <dbReference type="ARBA" id="ARBA00022448"/>
    </source>
</evidence>
<dbReference type="PANTHER" id="PTHR10027">
    <property type="entry name" value="CALCIUM-ACTIVATED POTASSIUM CHANNEL ALPHA CHAIN"/>
    <property type="match status" value="1"/>
</dbReference>
<evidence type="ECO:0000313" key="16">
    <source>
        <dbReference type="EnsemblProtists" id="EKX33910"/>
    </source>
</evidence>
<evidence type="ECO:0000256" key="5">
    <source>
        <dbReference type="ARBA" id="ARBA00022826"/>
    </source>
</evidence>
<dbReference type="InterPro" id="IPR003929">
    <property type="entry name" value="K_chnl_BK_asu"/>
</dbReference>